<dbReference type="InterPro" id="IPR014922">
    <property type="entry name" value="YdhG-like"/>
</dbReference>
<accession>A0AAU9DEC1</accession>
<evidence type="ECO:0000313" key="3">
    <source>
        <dbReference type="Proteomes" id="UP001348817"/>
    </source>
</evidence>
<proteinExistence type="predicted"/>
<name>A0AAU9DEC1_9BACT</name>
<gene>
    <name evidence="2" type="ORF">FUAX_32620</name>
</gene>
<dbReference type="KEGG" id="fax:FUAX_32620"/>
<dbReference type="EMBL" id="AP025314">
    <property type="protein sequence ID" value="BDD10830.1"/>
    <property type="molecule type" value="Genomic_DNA"/>
</dbReference>
<dbReference type="RefSeq" id="WP_338392362.1">
    <property type="nucleotide sequence ID" value="NZ_AP025314.1"/>
</dbReference>
<sequence length="142" mass="16612">MKNLTHKTDPKVDEVFANYPDGVRDKMLFLKKLVIETAKETDGVDKLEETLKWGEPSFVTKNGSTLRMDWKRKSPDQYAMYFQCSSRLVETFRAVFEDRFEYEGNRAIIFQLDQDIPVTELKECIKATLTYHKVKHLITLGI</sequence>
<evidence type="ECO:0000259" key="1">
    <source>
        <dbReference type="Pfam" id="PF08818"/>
    </source>
</evidence>
<dbReference type="Pfam" id="PF08818">
    <property type="entry name" value="DUF1801"/>
    <property type="match status" value="1"/>
</dbReference>
<keyword evidence="3" id="KW-1185">Reference proteome</keyword>
<evidence type="ECO:0000313" key="2">
    <source>
        <dbReference type="EMBL" id="BDD10830.1"/>
    </source>
</evidence>
<feature type="domain" description="YdhG-like" evidence="1">
    <location>
        <begin position="24"/>
        <end position="128"/>
    </location>
</feature>
<dbReference type="SUPFAM" id="SSF159888">
    <property type="entry name" value="YdhG-like"/>
    <property type="match status" value="1"/>
</dbReference>
<dbReference type="Proteomes" id="UP001348817">
    <property type="component" value="Chromosome"/>
</dbReference>
<protein>
    <recommendedName>
        <fullName evidence="1">YdhG-like domain-containing protein</fullName>
    </recommendedName>
</protein>
<dbReference type="AlphaFoldDB" id="A0AAU9DEC1"/>
<organism evidence="2 3">
    <name type="scientific">Fulvitalea axinellae</name>
    <dbReference type="NCBI Taxonomy" id="1182444"/>
    <lineage>
        <taxon>Bacteria</taxon>
        <taxon>Pseudomonadati</taxon>
        <taxon>Bacteroidota</taxon>
        <taxon>Cytophagia</taxon>
        <taxon>Cytophagales</taxon>
        <taxon>Persicobacteraceae</taxon>
        <taxon>Fulvitalea</taxon>
    </lineage>
</organism>
<reference evidence="2 3" key="1">
    <citation type="submission" date="2021-12" db="EMBL/GenBank/DDBJ databases">
        <title>Genome sequencing of bacteria with rrn-lacking chromosome and rrn-plasmid.</title>
        <authorList>
            <person name="Anda M."/>
            <person name="Iwasaki W."/>
        </authorList>
    </citation>
    <scope>NUCLEOTIDE SEQUENCE [LARGE SCALE GENOMIC DNA]</scope>
    <source>
        <strain evidence="2 3">DSM 100852</strain>
    </source>
</reference>